<evidence type="ECO:0000313" key="1">
    <source>
        <dbReference type="EMBL" id="GGC28300.1"/>
    </source>
</evidence>
<dbReference type="Proteomes" id="UP000597338">
    <property type="component" value="Unassembled WGS sequence"/>
</dbReference>
<evidence type="ECO:0000313" key="2">
    <source>
        <dbReference type="Proteomes" id="UP000597338"/>
    </source>
</evidence>
<protein>
    <submittedName>
        <fullName evidence="1">Uncharacterized protein</fullName>
    </submittedName>
</protein>
<dbReference type="RefSeq" id="WP_188750234.1">
    <property type="nucleotide sequence ID" value="NZ_BMIK01000005.1"/>
</dbReference>
<gene>
    <name evidence="1" type="ORF">GCM10011386_20420</name>
</gene>
<comment type="caution">
    <text evidence="1">The sequence shown here is derived from an EMBL/GenBank/DDBJ whole genome shotgun (WGS) entry which is preliminary data.</text>
</comment>
<name>A0ABQ1LUB7_9SPHI</name>
<proteinExistence type="predicted"/>
<sequence length="65" mass="7802">MKYVDKEDITRKHDLTIEEVKSLPMFSHFTDEQAEEAIRTIKTFVEIALEYHKKEKENHGEMTDF</sequence>
<accession>A0ABQ1LUB7</accession>
<organism evidence="1 2">
    <name type="scientific">Parapedobacter defluvii</name>
    <dbReference type="NCBI Taxonomy" id="2045106"/>
    <lineage>
        <taxon>Bacteria</taxon>
        <taxon>Pseudomonadati</taxon>
        <taxon>Bacteroidota</taxon>
        <taxon>Sphingobacteriia</taxon>
        <taxon>Sphingobacteriales</taxon>
        <taxon>Sphingobacteriaceae</taxon>
        <taxon>Parapedobacter</taxon>
    </lineage>
</organism>
<reference evidence="2" key="1">
    <citation type="journal article" date="2019" name="Int. J. Syst. Evol. Microbiol.">
        <title>The Global Catalogue of Microorganisms (GCM) 10K type strain sequencing project: providing services to taxonomists for standard genome sequencing and annotation.</title>
        <authorList>
            <consortium name="The Broad Institute Genomics Platform"/>
            <consortium name="The Broad Institute Genome Sequencing Center for Infectious Disease"/>
            <person name="Wu L."/>
            <person name="Ma J."/>
        </authorList>
    </citation>
    <scope>NUCLEOTIDE SEQUENCE [LARGE SCALE GENOMIC DNA]</scope>
    <source>
        <strain evidence="2">CGMCC 1.15342</strain>
    </source>
</reference>
<dbReference type="EMBL" id="BMIK01000005">
    <property type="protein sequence ID" value="GGC28300.1"/>
    <property type="molecule type" value="Genomic_DNA"/>
</dbReference>
<keyword evidence="2" id="KW-1185">Reference proteome</keyword>